<accession>A0ABQ2CBV1</accession>
<name>A0ABQ2CBV1_9MICC</name>
<dbReference type="Proteomes" id="UP000658754">
    <property type="component" value="Unassembled WGS sequence"/>
</dbReference>
<proteinExistence type="predicted"/>
<evidence type="ECO:0000313" key="3">
    <source>
        <dbReference type="Proteomes" id="UP000658754"/>
    </source>
</evidence>
<sequence length="172" mass="18268">MLSGSMDASNHFSASLDVVMAYAGPLILGVPWPAPPALVRTGAELADALDIHLVCAYVDPSSVLTEWEPPRIRTALSLDPVVNEEALYPANEVRSRIAVLLGPDGTAWSFRELHGDVSTALARLAVSTGASMLMVGNGRPGLLAKLGRTMEGAVADRLTRVQNRPVVIVREC</sequence>
<keyword evidence="3" id="KW-1185">Reference proteome</keyword>
<evidence type="ECO:0000259" key="1">
    <source>
        <dbReference type="Pfam" id="PF00582"/>
    </source>
</evidence>
<dbReference type="Pfam" id="PF00582">
    <property type="entry name" value="Usp"/>
    <property type="match status" value="1"/>
</dbReference>
<evidence type="ECO:0000313" key="2">
    <source>
        <dbReference type="EMBL" id="GGI69132.1"/>
    </source>
</evidence>
<gene>
    <name evidence="2" type="ORF">GCM10007175_02300</name>
</gene>
<feature type="domain" description="UspA" evidence="1">
    <location>
        <begin position="36"/>
        <end position="170"/>
    </location>
</feature>
<organism evidence="2 3">
    <name type="scientific">Pseudarthrobacter scleromae</name>
    <dbReference type="NCBI Taxonomy" id="158897"/>
    <lineage>
        <taxon>Bacteria</taxon>
        <taxon>Bacillati</taxon>
        <taxon>Actinomycetota</taxon>
        <taxon>Actinomycetes</taxon>
        <taxon>Micrococcales</taxon>
        <taxon>Micrococcaceae</taxon>
        <taxon>Pseudarthrobacter</taxon>
    </lineage>
</organism>
<comment type="caution">
    <text evidence="2">The sequence shown here is derived from an EMBL/GenBank/DDBJ whole genome shotgun (WGS) entry which is preliminary data.</text>
</comment>
<protein>
    <recommendedName>
        <fullName evidence="1">UspA domain-containing protein</fullName>
    </recommendedName>
</protein>
<dbReference type="EMBL" id="BMKV01000001">
    <property type="protein sequence ID" value="GGI69132.1"/>
    <property type="molecule type" value="Genomic_DNA"/>
</dbReference>
<dbReference type="Gene3D" id="3.40.50.12370">
    <property type="match status" value="1"/>
</dbReference>
<reference evidence="3" key="1">
    <citation type="journal article" date="2019" name="Int. J. Syst. Evol. Microbiol.">
        <title>The Global Catalogue of Microorganisms (GCM) 10K type strain sequencing project: providing services to taxonomists for standard genome sequencing and annotation.</title>
        <authorList>
            <consortium name="The Broad Institute Genomics Platform"/>
            <consortium name="The Broad Institute Genome Sequencing Center for Infectious Disease"/>
            <person name="Wu L."/>
            <person name="Ma J."/>
        </authorList>
    </citation>
    <scope>NUCLEOTIDE SEQUENCE [LARGE SCALE GENOMIC DNA]</scope>
    <source>
        <strain evidence="3">CGMCC 1.3601</strain>
    </source>
</reference>
<dbReference type="InterPro" id="IPR006016">
    <property type="entry name" value="UspA"/>
</dbReference>
<dbReference type="SUPFAM" id="SSF52402">
    <property type="entry name" value="Adenine nucleotide alpha hydrolases-like"/>
    <property type="match status" value="1"/>
</dbReference>